<dbReference type="RefSeq" id="WP_268752022.1">
    <property type="nucleotide sequence ID" value="NZ_JAPRFQ010000001.1"/>
</dbReference>
<dbReference type="InterPro" id="IPR029058">
    <property type="entry name" value="AB_hydrolase_fold"/>
</dbReference>
<name>A0A9X3FPY8_9LACT</name>
<organism evidence="3 4">
    <name type="scientific">Aerococcus kribbianus</name>
    <dbReference type="NCBI Taxonomy" id="2999064"/>
    <lineage>
        <taxon>Bacteria</taxon>
        <taxon>Bacillati</taxon>
        <taxon>Bacillota</taxon>
        <taxon>Bacilli</taxon>
        <taxon>Lactobacillales</taxon>
        <taxon>Aerococcaceae</taxon>
        <taxon>Aerococcus</taxon>
    </lineage>
</organism>
<sequence>MASIFDHGPHTSRQGPNKLYQRLALRFTADFSRLTTQVFKVSKFITTEGINYRQVLISSPLTKGRWIRLAIYEPAQRKNKGPVLLWLHGGGYSLGVPEQDLRFVKQFIAARDCTIVAPAYTLSTKEGYPAAIEDAYATLLWIKHQTDYLNARSDQIMVGGNSAGGSLALALVIAARDLGQVKIAFQMPLYPMIDDQMLRALTPMRQRTPTWMIKVSQLVWALYLGEAYGSQTISYYASPIRLDDYHNLPPTYTYLGTIEPFYDGIISFMERLIATGVPADYDVYPWCFHGFDILWPSSPQSQKAAKRLLNHFIYACDHYYAPQGDKEE</sequence>
<evidence type="ECO:0000256" key="1">
    <source>
        <dbReference type="ARBA" id="ARBA00022801"/>
    </source>
</evidence>
<dbReference type="InterPro" id="IPR050300">
    <property type="entry name" value="GDXG_lipolytic_enzyme"/>
</dbReference>
<dbReference type="PANTHER" id="PTHR48081">
    <property type="entry name" value="AB HYDROLASE SUPERFAMILY PROTEIN C4A8.06C"/>
    <property type="match status" value="1"/>
</dbReference>
<dbReference type="Gene3D" id="3.40.50.1820">
    <property type="entry name" value="alpha/beta hydrolase"/>
    <property type="match status" value="1"/>
</dbReference>
<keyword evidence="1 3" id="KW-0378">Hydrolase</keyword>
<proteinExistence type="predicted"/>
<evidence type="ECO:0000313" key="3">
    <source>
        <dbReference type="EMBL" id="MCZ0725709.1"/>
    </source>
</evidence>
<reference evidence="3" key="1">
    <citation type="submission" date="2022-12" db="EMBL/GenBank/DDBJ databases">
        <title>Description and comparative metabolic analysis of Aerococcus sp. nov., isolated from the feces of a pig.</title>
        <authorList>
            <person name="Chang Y.-H."/>
        </authorList>
    </citation>
    <scope>NUCLEOTIDE SEQUENCE</scope>
    <source>
        <strain evidence="3">YH-aer222</strain>
    </source>
</reference>
<dbReference type="Proteomes" id="UP001146670">
    <property type="component" value="Unassembled WGS sequence"/>
</dbReference>
<dbReference type="InterPro" id="IPR013094">
    <property type="entry name" value="AB_hydrolase_3"/>
</dbReference>
<dbReference type="GO" id="GO:0016787">
    <property type="term" value="F:hydrolase activity"/>
    <property type="evidence" value="ECO:0007669"/>
    <property type="project" value="UniProtKB-KW"/>
</dbReference>
<dbReference type="AlphaFoldDB" id="A0A9X3FPY8"/>
<evidence type="ECO:0000313" key="4">
    <source>
        <dbReference type="Proteomes" id="UP001146670"/>
    </source>
</evidence>
<dbReference type="Pfam" id="PF07859">
    <property type="entry name" value="Abhydrolase_3"/>
    <property type="match status" value="1"/>
</dbReference>
<accession>A0A9X3FPY8</accession>
<dbReference type="SUPFAM" id="SSF53474">
    <property type="entry name" value="alpha/beta-Hydrolases"/>
    <property type="match status" value="1"/>
</dbReference>
<feature type="domain" description="Alpha/beta hydrolase fold-3" evidence="2">
    <location>
        <begin position="84"/>
        <end position="291"/>
    </location>
</feature>
<evidence type="ECO:0000259" key="2">
    <source>
        <dbReference type="Pfam" id="PF07859"/>
    </source>
</evidence>
<dbReference type="PANTHER" id="PTHR48081:SF8">
    <property type="entry name" value="ALPHA_BETA HYDROLASE FOLD-3 DOMAIN-CONTAINING PROTEIN-RELATED"/>
    <property type="match status" value="1"/>
</dbReference>
<dbReference type="EMBL" id="JAPRFR010000001">
    <property type="protein sequence ID" value="MCZ0725709.1"/>
    <property type="molecule type" value="Genomic_DNA"/>
</dbReference>
<protein>
    <submittedName>
        <fullName evidence="3">Alpha/beta hydrolase</fullName>
    </submittedName>
</protein>
<keyword evidence="4" id="KW-1185">Reference proteome</keyword>
<comment type="caution">
    <text evidence="3">The sequence shown here is derived from an EMBL/GenBank/DDBJ whole genome shotgun (WGS) entry which is preliminary data.</text>
</comment>
<gene>
    <name evidence="3" type="ORF">OW157_03875</name>
</gene>